<comment type="subcellular location">
    <subcellularLocation>
        <location evidence="1">Membrane</location>
        <topology evidence="1">Multi-pass membrane protein</topology>
    </subcellularLocation>
</comment>
<feature type="transmembrane region" description="Helical" evidence="13">
    <location>
        <begin position="121"/>
        <end position="145"/>
    </location>
</feature>
<feature type="region of interest" description="Disordered" evidence="12">
    <location>
        <begin position="1"/>
        <end position="50"/>
    </location>
</feature>
<dbReference type="InterPro" id="IPR011527">
    <property type="entry name" value="ABC1_TM_dom"/>
</dbReference>
<protein>
    <submittedName>
        <fullName evidence="17 18">ATP-dependent translocase ABCB1-like isoform X1</fullName>
    </submittedName>
</protein>
<dbReference type="GO" id="GO:0090374">
    <property type="term" value="P:oligopeptide export from mitochondrion"/>
    <property type="evidence" value="ECO:0000318"/>
    <property type="project" value="GO_Central"/>
</dbReference>
<reference evidence="17 18" key="2">
    <citation type="submission" date="2025-04" db="UniProtKB">
        <authorList>
            <consortium name="RefSeq"/>
        </authorList>
    </citation>
    <scope>IDENTIFICATION</scope>
    <source>
        <strain evidence="17 18">S238N-H82</strain>
        <tissue evidence="17 18">Testes</tissue>
    </source>
</reference>
<dbReference type="GeneID" id="118423846"/>
<keyword evidence="9 13" id="KW-1133">Transmembrane helix</keyword>
<dbReference type="Gene3D" id="1.20.1560.10">
    <property type="entry name" value="ABC transporter type 1, transmembrane domain"/>
    <property type="match status" value="1"/>
</dbReference>
<feature type="compositionally biased region" description="Acidic residues" evidence="12">
    <location>
        <begin position="805"/>
        <end position="814"/>
    </location>
</feature>
<dbReference type="PROSITE" id="PS50893">
    <property type="entry name" value="ABC_TRANSPORTER_2"/>
    <property type="match status" value="2"/>
</dbReference>
<dbReference type="OMA" id="PGSIYKQ"/>
<evidence type="ECO:0000256" key="1">
    <source>
        <dbReference type="ARBA" id="ARBA00004141"/>
    </source>
</evidence>
<keyword evidence="10 13" id="KW-0472">Membrane</keyword>
<evidence type="ECO:0000256" key="7">
    <source>
        <dbReference type="ARBA" id="ARBA00022840"/>
    </source>
</evidence>
<dbReference type="Proteomes" id="UP000001554">
    <property type="component" value="Chromosome 10"/>
</dbReference>
<evidence type="ECO:0000256" key="13">
    <source>
        <dbReference type="SAM" id="Phobius"/>
    </source>
</evidence>
<feature type="transmembrane region" description="Helical" evidence="13">
    <location>
        <begin position="873"/>
        <end position="896"/>
    </location>
</feature>
<dbReference type="FunFam" id="3.40.50.300:FF:000479">
    <property type="entry name" value="Multidrug resistance protein 1A"/>
    <property type="match status" value="2"/>
</dbReference>
<dbReference type="SUPFAM" id="SSF52540">
    <property type="entry name" value="P-loop containing nucleoside triphosphate hydrolases"/>
    <property type="match status" value="2"/>
</dbReference>
<gene>
    <name evidence="17 18" type="primary">LOC118423846</name>
</gene>
<dbReference type="InterPro" id="IPR003439">
    <property type="entry name" value="ABC_transporter-like_ATP-bd"/>
</dbReference>
<sequence length="1397" mass="152205">MPDETDTTPGGSNAGSEGGREGSPSFERPSSSGLKQANGMPSVEVPEGITEAPPDYYDVAVVNGKNKNGAAAPVSADTIIPVEKDKEGEKKEGEDEEKKKEDDVKPIGVFEVFRFADGWDICLILLGSLLSIGLGITFPLMIIVFGDTTTSFVSSELASELEEMLRCFGNLIPNITSGALPPNIEQYLPPNCTHLLPMLNASSENLATGSISGISIADLQQGIDIEGQMTTYAYYYVAIACGAFVCAYGQVAFWTLSATRQVNRIRTKFFRAIMRQDVGWHDTHATGEFSTRLADDVNKINEGISDKCGIFLQWFTAFIAGFVIGFIYGWKMALVIMAVSPLLGIVAFLMTKMASAFTEDEQAAYAKAGGVAEEVLSSMRTVAAFGGEKKEEKRYNVHLVEAMRMGVKKAISAGAGMGVTFLVMFGVYALAFWYGSDRVRAGEYTPGGFLITFFCVVIGAMSLGQAAPNIESFAKAKGAAAFVYSVIDNEPVIDSLSEEGHRPDSLKGNIEFKDVNFTYPARPDVPVLQGLSLKADVGQTVALVGSSGCGKSTTVQLIQRFYDPQEGVVELDGQDIRSLNIQWLRQHIGVVSQEPILFATTIAENIRYGREDVTQAEIEKAAQEANAHDFISKLPQTYETLVGERGAQLSGGQKQRIAIARALVRDPRILLLDEATSALDTESEATVQAALDKARMGRTTIVVAHRLSTIKTADIIVGFENGVAVEQGTHDQLMAQQGVYYTLVTTQTFATEDEEEDEETGEVYAEEDLMSEDLAKKSSVALTRQMSARKLERTMSATSKKSVKDEEEEEEVPDPDMGRVMKLNTPEWPYILVGTFCAAINGAVNPCFAILFAEVLGAFGIADPVEQEKKTTLYALLFLAIGGGSMITMFLQGYCYGKSGEMLTMRLRQMGFSALLRQEIGYFDDHQNNTGALTTRLAVQASQVQGATGARLGTIVQNIFNLGVAVILAFIYGWQLTLLCLAFVPFMIFAGFLQMRMLAGYSSEEKKAVEDAGKTAVEAVENIRTVASLSLERKFCDIYADKLKGPFQKSQKKAHITGLGFAFSQCIIYFAYAAIFRFGAWLVANGHMNFRDVFLVLGAIIFGAMAIGQASSFAPDYAKAKSSATKMFQLFDRQPAIDSSSEEGEKPQSCEGEVSFRDVQFAYPTREKVTVLKQFSTSVSPGETLALVGSSGCGKSTSVQLLERFYEALSGNVMIDGKDIRTLNIQWLRKQMGIVSQEPILFNTTIRENIAYGDNEREVTQAEIEAAAQAANIHNFITSLPDGYETNTGEKGTQLSGGQKQRIAIARALVRNPKILLLDEATSALDTESEKVVQEALDRAREGRTSIVIAHRLSTIFNADKIAVIHHGKVQEIGKHQELLANKGLYYKLVNAQMQQS</sequence>
<feature type="domain" description="ABC transporter" evidence="14">
    <location>
        <begin position="1154"/>
        <end position="1392"/>
    </location>
</feature>
<feature type="domain" description="ABC transmembrane type-1" evidence="15">
    <location>
        <begin position="832"/>
        <end position="1119"/>
    </location>
</feature>
<dbReference type="RefSeq" id="XP_035688018.1">
    <property type="nucleotide sequence ID" value="XM_035832125.1"/>
</dbReference>
<name>A0A9J7LS17_BRAFL</name>
<feature type="domain" description="ABC transmembrane type-1" evidence="15">
    <location>
        <begin position="125"/>
        <end position="475"/>
    </location>
</feature>
<dbReference type="CDD" id="cd18578">
    <property type="entry name" value="ABC_6TM_Pgp_ABCB1_D2_like"/>
    <property type="match status" value="1"/>
</dbReference>
<feature type="region of interest" description="Disordered" evidence="12">
    <location>
        <begin position="790"/>
        <end position="819"/>
    </location>
</feature>
<dbReference type="Pfam" id="PF00664">
    <property type="entry name" value="ABC_membrane"/>
    <property type="match status" value="2"/>
</dbReference>
<evidence type="ECO:0000259" key="15">
    <source>
        <dbReference type="PROSITE" id="PS50929"/>
    </source>
</evidence>
<dbReference type="GO" id="GO:0005743">
    <property type="term" value="C:mitochondrial inner membrane"/>
    <property type="evidence" value="ECO:0000318"/>
    <property type="project" value="GO_Central"/>
</dbReference>
<keyword evidence="5" id="KW-0677">Repeat</keyword>
<feature type="transmembrane region" description="Helical" evidence="13">
    <location>
        <begin position="447"/>
        <end position="467"/>
    </location>
</feature>
<dbReference type="FunFam" id="1.20.1560.10:FF:000046">
    <property type="entry name" value="ATP-binding cassette subfamily B member 11"/>
    <property type="match status" value="1"/>
</dbReference>
<proteinExistence type="inferred from homology"/>
<dbReference type="SMART" id="SM00382">
    <property type="entry name" value="AAA"/>
    <property type="match status" value="2"/>
</dbReference>
<dbReference type="GO" id="GO:0005524">
    <property type="term" value="F:ATP binding"/>
    <property type="evidence" value="ECO:0007669"/>
    <property type="project" value="UniProtKB-KW"/>
</dbReference>
<dbReference type="PANTHER" id="PTHR43394:SF27">
    <property type="entry name" value="ATP-DEPENDENT TRANSLOCASE ABCB1-LIKE"/>
    <property type="match status" value="1"/>
</dbReference>
<dbReference type="PROSITE" id="PS50929">
    <property type="entry name" value="ABC_TM1F"/>
    <property type="match status" value="2"/>
</dbReference>
<keyword evidence="3" id="KW-0813">Transport</keyword>
<feature type="domain" description="ABC transporter" evidence="14">
    <location>
        <begin position="510"/>
        <end position="746"/>
    </location>
</feature>
<keyword evidence="16" id="KW-1185">Reference proteome</keyword>
<dbReference type="InterPro" id="IPR017871">
    <property type="entry name" value="ABC_transporter-like_CS"/>
</dbReference>
<dbReference type="InterPro" id="IPR039421">
    <property type="entry name" value="Type_1_exporter"/>
</dbReference>
<evidence type="ECO:0000256" key="11">
    <source>
        <dbReference type="ARBA" id="ARBA00023180"/>
    </source>
</evidence>
<evidence type="ECO:0000256" key="6">
    <source>
        <dbReference type="ARBA" id="ARBA00022741"/>
    </source>
</evidence>
<evidence type="ECO:0000256" key="10">
    <source>
        <dbReference type="ARBA" id="ARBA00023136"/>
    </source>
</evidence>
<dbReference type="InterPro" id="IPR027417">
    <property type="entry name" value="P-loop_NTPase"/>
</dbReference>
<keyword evidence="11" id="KW-0325">Glycoprotein</keyword>
<dbReference type="SUPFAM" id="SSF90123">
    <property type="entry name" value="ABC transporter transmembrane region"/>
    <property type="match status" value="2"/>
</dbReference>
<evidence type="ECO:0000256" key="8">
    <source>
        <dbReference type="ARBA" id="ARBA00022967"/>
    </source>
</evidence>
<accession>A0A9J7LS17</accession>
<keyword evidence="7" id="KW-0067">ATP-binding</keyword>
<dbReference type="CDD" id="cd03249">
    <property type="entry name" value="ABC_MTABC3_MDL1_MDL2"/>
    <property type="match status" value="2"/>
</dbReference>
<feature type="transmembrane region" description="Helical" evidence="13">
    <location>
        <begin position="334"/>
        <end position="351"/>
    </location>
</feature>
<feature type="transmembrane region" description="Helical" evidence="13">
    <location>
        <begin position="233"/>
        <end position="256"/>
    </location>
</feature>
<evidence type="ECO:0000256" key="3">
    <source>
        <dbReference type="ARBA" id="ARBA00022448"/>
    </source>
</evidence>
<feature type="transmembrane region" description="Helical" evidence="13">
    <location>
        <begin position="1093"/>
        <end position="1114"/>
    </location>
</feature>
<evidence type="ECO:0000313" key="16">
    <source>
        <dbReference type="Proteomes" id="UP000001554"/>
    </source>
</evidence>
<dbReference type="KEGG" id="bfo:118423846"/>
<reference evidence="16" key="1">
    <citation type="journal article" date="2020" name="Nat. Ecol. Evol.">
        <title>Deeply conserved synteny resolves early events in vertebrate evolution.</title>
        <authorList>
            <person name="Simakov O."/>
            <person name="Marletaz F."/>
            <person name="Yue J.X."/>
            <person name="O'Connell B."/>
            <person name="Jenkins J."/>
            <person name="Brandt A."/>
            <person name="Calef R."/>
            <person name="Tung C.H."/>
            <person name="Huang T.K."/>
            <person name="Schmutz J."/>
            <person name="Satoh N."/>
            <person name="Yu J.K."/>
            <person name="Putnam N.H."/>
            <person name="Green R.E."/>
            <person name="Rokhsar D.S."/>
        </authorList>
    </citation>
    <scope>NUCLEOTIDE SEQUENCE [LARGE SCALE GENOMIC DNA]</scope>
    <source>
        <strain evidence="16">S238N-H82</strain>
    </source>
</reference>
<feature type="transmembrane region" description="Helical" evidence="13">
    <location>
        <begin position="308"/>
        <end position="328"/>
    </location>
</feature>
<feature type="transmembrane region" description="Helical" evidence="13">
    <location>
        <begin position="1059"/>
        <end position="1081"/>
    </location>
</feature>
<evidence type="ECO:0000256" key="12">
    <source>
        <dbReference type="SAM" id="MobiDB-lite"/>
    </source>
</evidence>
<dbReference type="RefSeq" id="XP_035688019.1">
    <property type="nucleotide sequence ID" value="XM_035832126.1"/>
</dbReference>
<dbReference type="Pfam" id="PF00005">
    <property type="entry name" value="ABC_tran"/>
    <property type="match status" value="2"/>
</dbReference>
<evidence type="ECO:0000256" key="5">
    <source>
        <dbReference type="ARBA" id="ARBA00022737"/>
    </source>
</evidence>
<dbReference type="Gene3D" id="3.40.50.300">
    <property type="entry name" value="P-loop containing nucleotide triphosphate hydrolases"/>
    <property type="match status" value="2"/>
</dbReference>
<dbReference type="GO" id="GO:0016887">
    <property type="term" value="F:ATP hydrolysis activity"/>
    <property type="evidence" value="ECO:0007669"/>
    <property type="project" value="InterPro"/>
</dbReference>
<evidence type="ECO:0000313" key="18">
    <source>
        <dbReference type="RefSeq" id="XP_035688019.1"/>
    </source>
</evidence>
<dbReference type="CDD" id="cd18577">
    <property type="entry name" value="ABC_6TM_Pgp_ABCB1_D1_like"/>
    <property type="match status" value="1"/>
</dbReference>
<keyword evidence="4 13" id="KW-0812">Transmembrane</keyword>
<evidence type="ECO:0000256" key="9">
    <source>
        <dbReference type="ARBA" id="ARBA00022989"/>
    </source>
</evidence>
<evidence type="ECO:0000256" key="2">
    <source>
        <dbReference type="ARBA" id="ARBA00007577"/>
    </source>
</evidence>
<comment type="similarity">
    <text evidence="2">Belongs to the ABC transporter superfamily. ABCB family. Multidrug resistance exporter (TC 3.A.1.201) subfamily.</text>
</comment>
<dbReference type="PANTHER" id="PTHR43394">
    <property type="entry name" value="ATP-DEPENDENT PERMEASE MDL1, MITOCHONDRIAL"/>
    <property type="match status" value="1"/>
</dbReference>
<evidence type="ECO:0000259" key="14">
    <source>
        <dbReference type="PROSITE" id="PS50893"/>
    </source>
</evidence>
<organism evidence="16 17">
    <name type="scientific">Branchiostoma floridae</name>
    <name type="common">Florida lancelet</name>
    <name type="synonym">Amphioxus</name>
    <dbReference type="NCBI Taxonomy" id="7739"/>
    <lineage>
        <taxon>Eukaryota</taxon>
        <taxon>Metazoa</taxon>
        <taxon>Chordata</taxon>
        <taxon>Cephalochordata</taxon>
        <taxon>Leptocardii</taxon>
        <taxon>Amphioxiformes</taxon>
        <taxon>Branchiostomatidae</taxon>
        <taxon>Branchiostoma</taxon>
    </lineage>
</organism>
<dbReference type="InterPro" id="IPR003593">
    <property type="entry name" value="AAA+_ATPase"/>
</dbReference>
<feature type="transmembrane region" description="Helical" evidence="13">
    <location>
        <begin position="828"/>
        <end position="853"/>
    </location>
</feature>
<keyword evidence="8" id="KW-1278">Translocase</keyword>
<dbReference type="InterPro" id="IPR036640">
    <property type="entry name" value="ABC1_TM_sf"/>
</dbReference>
<evidence type="ECO:0000313" key="17">
    <source>
        <dbReference type="RefSeq" id="XP_035688018.1"/>
    </source>
</evidence>
<feature type="compositionally biased region" description="Basic and acidic residues" evidence="12">
    <location>
        <begin position="82"/>
        <end position="102"/>
    </location>
</feature>
<dbReference type="GO" id="GO:0015421">
    <property type="term" value="F:ABC-type oligopeptide transporter activity"/>
    <property type="evidence" value="ECO:0000318"/>
    <property type="project" value="GO_Central"/>
</dbReference>
<dbReference type="PROSITE" id="PS00211">
    <property type="entry name" value="ABC_TRANSPORTER_1"/>
    <property type="match status" value="2"/>
</dbReference>
<evidence type="ECO:0000256" key="4">
    <source>
        <dbReference type="ARBA" id="ARBA00022692"/>
    </source>
</evidence>
<feature type="transmembrane region" description="Helical" evidence="13">
    <location>
        <begin position="976"/>
        <end position="993"/>
    </location>
</feature>
<feature type="region of interest" description="Disordered" evidence="12">
    <location>
        <begin position="68"/>
        <end position="102"/>
    </location>
</feature>
<feature type="transmembrane region" description="Helical" evidence="13">
    <location>
        <begin position="413"/>
        <end position="435"/>
    </location>
</feature>
<keyword evidence="6" id="KW-0547">Nucleotide-binding</keyword>